<protein>
    <recommendedName>
        <fullName evidence="5">DUF304 domain-containing protein</fullName>
    </recommendedName>
</protein>
<reference evidence="3 4" key="1">
    <citation type="journal article" date="2014" name="Genome Announc.">
        <title>Draft Genome Sequence of Kocuria palustris PEL.</title>
        <authorList>
            <person name="Sharma G."/>
            <person name="Khatri I."/>
            <person name="Subramanian S."/>
        </authorList>
    </citation>
    <scope>NUCLEOTIDE SEQUENCE [LARGE SCALE GENOMIC DNA]</scope>
    <source>
        <strain evidence="3 4">PEL</strain>
    </source>
</reference>
<keyword evidence="2" id="KW-1133">Transmembrane helix</keyword>
<evidence type="ECO:0000313" key="4">
    <source>
        <dbReference type="Proteomes" id="UP000009877"/>
    </source>
</evidence>
<name>M2YCE7_9MICC</name>
<feature type="transmembrane region" description="Helical" evidence="2">
    <location>
        <begin position="24"/>
        <end position="42"/>
    </location>
</feature>
<dbReference type="EMBL" id="ANHZ02000016">
    <property type="protein sequence ID" value="EME36304.1"/>
    <property type="molecule type" value="Genomic_DNA"/>
</dbReference>
<keyword evidence="2" id="KW-0472">Membrane</keyword>
<gene>
    <name evidence="3" type="ORF">C884_00595</name>
</gene>
<evidence type="ECO:0000256" key="2">
    <source>
        <dbReference type="SAM" id="Phobius"/>
    </source>
</evidence>
<feature type="region of interest" description="Disordered" evidence="1">
    <location>
        <begin position="170"/>
        <end position="203"/>
    </location>
</feature>
<evidence type="ECO:0008006" key="5">
    <source>
        <dbReference type="Google" id="ProtNLM"/>
    </source>
</evidence>
<dbReference type="RefSeq" id="WP_006215018.1">
    <property type="nucleotide sequence ID" value="NZ_ANHZ02000016.1"/>
</dbReference>
<sequence length="203" mass="21793">MSSRLELGPGEQVVVSTRAHASKLWRPLAVLVIAVFLHSLLQRALEVRWRPMDQPWTTVHTALGWVVTLLLLLVILLAVLRPVIRWARTRFVLTDQRLMLLGPSAPSGGVRIPLAWLVSVHGSRARGPMGGAGIGTLSADFGQAGILRLGHSPSVQEFAGLIEEKSARFRRQQGPGTPGPAYGWSPQAPGGYPPAGPSTGAAW</sequence>
<comment type="caution">
    <text evidence="3">The sequence shown here is derived from an EMBL/GenBank/DDBJ whole genome shotgun (WGS) entry which is preliminary data.</text>
</comment>
<feature type="transmembrane region" description="Helical" evidence="2">
    <location>
        <begin position="62"/>
        <end position="80"/>
    </location>
</feature>
<accession>M2YCE7</accession>
<keyword evidence="2" id="KW-0812">Transmembrane</keyword>
<dbReference type="AlphaFoldDB" id="M2YCE7"/>
<dbReference type="GeneID" id="93315451"/>
<proteinExistence type="predicted"/>
<evidence type="ECO:0000313" key="3">
    <source>
        <dbReference type="EMBL" id="EME36304.1"/>
    </source>
</evidence>
<organism evidence="3 4">
    <name type="scientific">Kocuria palustris PEL</name>
    <dbReference type="NCBI Taxonomy" id="1236550"/>
    <lineage>
        <taxon>Bacteria</taxon>
        <taxon>Bacillati</taxon>
        <taxon>Actinomycetota</taxon>
        <taxon>Actinomycetes</taxon>
        <taxon>Micrococcales</taxon>
        <taxon>Micrococcaceae</taxon>
        <taxon>Kocuria</taxon>
    </lineage>
</organism>
<dbReference type="Proteomes" id="UP000009877">
    <property type="component" value="Unassembled WGS sequence"/>
</dbReference>
<keyword evidence="4" id="KW-1185">Reference proteome</keyword>
<evidence type="ECO:0000256" key="1">
    <source>
        <dbReference type="SAM" id="MobiDB-lite"/>
    </source>
</evidence>